<feature type="modified residue" description="2',4',5'-topaquinone" evidence="10">
    <location>
        <position position="605"/>
    </location>
</feature>
<dbReference type="GO" id="GO:0006412">
    <property type="term" value="P:translation"/>
    <property type="evidence" value="ECO:0007669"/>
    <property type="project" value="InterPro"/>
</dbReference>
<evidence type="ECO:0000256" key="11">
    <source>
        <dbReference type="RuleBase" id="RU000672"/>
    </source>
</evidence>
<dbReference type="EMBL" id="CAJNNW010037352">
    <property type="protein sequence ID" value="CAE8741078.1"/>
    <property type="molecule type" value="Genomic_DNA"/>
</dbReference>
<dbReference type="InterPro" id="IPR016182">
    <property type="entry name" value="Cu_amine_oxidase_N-reg"/>
</dbReference>
<dbReference type="Proteomes" id="UP000626109">
    <property type="component" value="Unassembled WGS sequence"/>
</dbReference>
<dbReference type="Gene3D" id="2.70.98.20">
    <property type="entry name" value="Copper amine oxidase, catalytic domain"/>
    <property type="match status" value="1"/>
</dbReference>
<dbReference type="GO" id="GO:0003735">
    <property type="term" value="F:structural constituent of ribosome"/>
    <property type="evidence" value="ECO:0007669"/>
    <property type="project" value="InterPro"/>
</dbReference>
<dbReference type="GO" id="GO:0048038">
    <property type="term" value="F:quinone binding"/>
    <property type="evidence" value="ECO:0007669"/>
    <property type="project" value="InterPro"/>
</dbReference>
<keyword evidence="8" id="KW-0687">Ribonucleoprotein</keyword>
<feature type="active site" description="Schiff-base intermediate with substrate; via topaquinone" evidence="9">
    <location>
        <position position="605"/>
    </location>
</feature>
<evidence type="ECO:0000256" key="8">
    <source>
        <dbReference type="ARBA" id="ARBA00023274"/>
    </source>
</evidence>
<gene>
    <name evidence="15" type="ORF">PGLA2088_LOCUS50289</name>
</gene>
<comment type="cofactor">
    <cofactor evidence="11">
        <name>Cu cation</name>
        <dbReference type="ChEBI" id="CHEBI:23378"/>
    </cofactor>
    <text evidence="11">Contains 1 topaquinone per subunit.</text>
</comment>
<feature type="domain" description="Copper amine oxidase N2-terminal" evidence="14">
    <location>
        <begin position="211"/>
        <end position="249"/>
    </location>
</feature>
<dbReference type="Pfam" id="PF02727">
    <property type="entry name" value="Cu_amine_oxidN2"/>
    <property type="match status" value="1"/>
</dbReference>
<dbReference type="GO" id="GO:0009308">
    <property type="term" value="P:amine metabolic process"/>
    <property type="evidence" value="ECO:0007669"/>
    <property type="project" value="UniProtKB-UniRule"/>
</dbReference>
<name>A0A813M4X8_POLGL</name>
<dbReference type="HAMAP" id="MF_00374">
    <property type="entry name" value="Ribosomal_uL29"/>
    <property type="match status" value="1"/>
</dbReference>
<dbReference type="AlphaFoldDB" id="A0A813M4X8"/>
<dbReference type="CDD" id="cd00427">
    <property type="entry name" value="Ribosomal_L29_HIP"/>
    <property type="match status" value="1"/>
</dbReference>
<dbReference type="Gene3D" id="3.10.450.40">
    <property type="match status" value="2"/>
</dbReference>
<dbReference type="InterPro" id="IPR015800">
    <property type="entry name" value="Cu_amine_oxidase_N2"/>
</dbReference>
<dbReference type="SUPFAM" id="SSF54416">
    <property type="entry name" value="Amine oxidase N-terminal region"/>
    <property type="match status" value="1"/>
</dbReference>
<comment type="similarity">
    <text evidence="1 11">Belongs to the copper/topaquinone oxidase family.</text>
</comment>
<dbReference type="InterPro" id="IPR036049">
    <property type="entry name" value="Ribosomal_uL29_sf"/>
</dbReference>
<organism evidence="15 16">
    <name type="scientific">Polarella glacialis</name>
    <name type="common">Dinoflagellate</name>
    <dbReference type="NCBI Taxonomy" id="89957"/>
    <lineage>
        <taxon>Eukaryota</taxon>
        <taxon>Sar</taxon>
        <taxon>Alveolata</taxon>
        <taxon>Dinophyceae</taxon>
        <taxon>Suessiales</taxon>
        <taxon>Suessiaceae</taxon>
        <taxon>Polarella</taxon>
    </lineage>
</organism>
<evidence type="ECO:0000256" key="7">
    <source>
        <dbReference type="ARBA" id="ARBA00023008"/>
    </source>
</evidence>
<evidence type="ECO:0000256" key="12">
    <source>
        <dbReference type="SAM" id="MobiDB-lite"/>
    </source>
</evidence>
<evidence type="ECO:0000256" key="2">
    <source>
        <dbReference type="ARBA" id="ARBA00009254"/>
    </source>
</evidence>
<dbReference type="FunFam" id="1.10.287.310:FF:000002">
    <property type="entry name" value="60S ribosomal protein L35"/>
    <property type="match status" value="1"/>
</dbReference>
<keyword evidence="3 11" id="KW-0479">Metal-binding</keyword>
<dbReference type="GO" id="GO:0005886">
    <property type="term" value="C:plasma membrane"/>
    <property type="evidence" value="ECO:0007669"/>
    <property type="project" value="TreeGrafter"/>
</dbReference>
<dbReference type="GO" id="GO:0005507">
    <property type="term" value="F:copper ion binding"/>
    <property type="evidence" value="ECO:0007669"/>
    <property type="project" value="InterPro"/>
</dbReference>
<evidence type="ECO:0000313" key="15">
    <source>
        <dbReference type="EMBL" id="CAE8741078.1"/>
    </source>
</evidence>
<evidence type="ECO:0000256" key="5">
    <source>
        <dbReference type="ARBA" id="ARBA00022980"/>
    </source>
</evidence>
<dbReference type="PANTHER" id="PTHR10638:SF20">
    <property type="entry name" value="AMINE OXIDASE"/>
    <property type="match status" value="1"/>
</dbReference>
<proteinExistence type="inferred from homology"/>
<feature type="compositionally biased region" description="Basic and acidic residues" evidence="12">
    <location>
        <begin position="707"/>
        <end position="722"/>
    </location>
</feature>
<dbReference type="Gene3D" id="1.10.287.310">
    <property type="match status" value="1"/>
</dbReference>
<protein>
    <recommendedName>
        <fullName evidence="11">Amine oxidase</fullName>
        <ecNumber evidence="11">1.4.3.-</ecNumber>
    </recommendedName>
</protein>
<dbReference type="Gene3D" id="6.10.250.3450">
    <property type="match status" value="1"/>
</dbReference>
<dbReference type="Pfam" id="PF00831">
    <property type="entry name" value="Ribosomal_L29"/>
    <property type="match status" value="1"/>
</dbReference>
<dbReference type="InterPro" id="IPR036460">
    <property type="entry name" value="Cu_amine_oxidase_C_sf"/>
</dbReference>
<evidence type="ECO:0000256" key="10">
    <source>
        <dbReference type="PIRSR" id="PIRSR600269-51"/>
    </source>
</evidence>
<evidence type="ECO:0000259" key="13">
    <source>
        <dbReference type="Pfam" id="PF01179"/>
    </source>
</evidence>
<keyword evidence="6 11" id="KW-0560">Oxidoreductase</keyword>
<dbReference type="InterPro" id="IPR000269">
    <property type="entry name" value="Cu_amine_oxidase"/>
</dbReference>
<feature type="region of interest" description="Disordered" evidence="12">
    <location>
        <begin position="414"/>
        <end position="440"/>
    </location>
</feature>
<dbReference type="PANTHER" id="PTHR10638">
    <property type="entry name" value="COPPER AMINE OXIDASE"/>
    <property type="match status" value="1"/>
</dbReference>
<evidence type="ECO:0000259" key="14">
    <source>
        <dbReference type="Pfam" id="PF02727"/>
    </source>
</evidence>
<evidence type="ECO:0000256" key="6">
    <source>
        <dbReference type="ARBA" id="ARBA00023002"/>
    </source>
</evidence>
<feature type="domain" description="Copper amine oxidase catalytic" evidence="13">
    <location>
        <begin position="448"/>
        <end position="867"/>
    </location>
</feature>
<evidence type="ECO:0000256" key="4">
    <source>
        <dbReference type="ARBA" id="ARBA00022772"/>
    </source>
</evidence>
<accession>A0A813M4X8</accession>
<evidence type="ECO:0000256" key="9">
    <source>
        <dbReference type="PIRSR" id="PIRSR600269-50"/>
    </source>
</evidence>
<dbReference type="InterPro" id="IPR015798">
    <property type="entry name" value="Cu_amine_oxidase_C"/>
</dbReference>
<feature type="active site" description="Proton acceptor" evidence="9">
    <location>
        <position position="511"/>
    </location>
</feature>
<dbReference type="Pfam" id="PF01179">
    <property type="entry name" value="Cu_amine_oxid"/>
    <property type="match status" value="1"/>
</dbReference>
<dbReference type="SUPFAM" id="SSF49998">
    <property type="entry name" value="Amine oxidase catalytic domain"/>
    <property type="match status" value="1"/>
</dbReference>
<dbReference type="NCBIfam" id="TIGR00012">
    <property type="entry name" value="L29"/>
    <property type="match status" value="1"/>
</dbReference>
<comment type="caution">
    <text evidence="15">The sequence shown here is derived from an EMBL/GenBank/DDBJ whole genome shotgun (WGS) entry which is preliminary data.</text>
</comment>
<keyword evidence="7 11" id="KW-0186">Copper</keyword>
<sequence>MAPVKAFELRAKTSKELLKELDDMKGELAQLRVAKVAGGAASKLAKIKGVRKGIARILTVYNQKQKAEARKQYKGKKYLPLDLRPKKTRKIRRALKTEQKYATLCGDHVSRDLPWEQQSYQWVSALAGGLLVAALLQPGPAGTSSAASSSTELFEELGPATLATARQTEHLFAELSVDEVRSVAAFAAEQLGCSSRFPESFGGCFLSGSEAVTLQLPSKEAALAYLDAGQAAPARMAQVIVVHAEKPPESGVRFYTVGPLTGQGGLEEGASVTHTGSVHFNRRPVDMADGSCDVVSHRVFREMKDILLSSFGDIFPTLSEAKDPKDGSIWIIYAPAGTSTVHKRVSRAQINYYNDPEQFQVSWMHPLPFNFVVVQDGLPQQWYAENLTYCGQSFRSLAGLLAADAAGSLARCSARPSTDYSWDTPGPDPGSAARDSHPQAPRRVLQTWQVLGRGAVRWGDWEFQATVRPGSGLAIHDVRWRGERILYELALSDAHAYYAAKSPEEQWYYSDKAFSLSQLSADLVLGLDCPVGATVLESSHWVFFALDGTVSSDPAQAQALRHACVYESDGLEGSSWRHAQLLNRRVTGRRTRMLVTRAVSTVGNYDYISEVHFGEDGSIHVRNEFAGFPETDKIGPFRDEEHGRRIGRETVGASSASPDFGNRVHHNVVAQLHSHFVVWKVDLDVLGQRNEFRILKSVVHSSGASGPEHKAQEEHRVEREDPSPLVASASSPGVWAIVNPEERNAVTGAPRGYAIMIQSAPAVQTLPPGHPFSVAGSFARRHLAVTKRKEEEPQAVHSLDHFAVTEPLLSVDNFLADGESLVGEDLVCWVSVGKEHFTRTEDVPLVSNFGVQFAIVPWNYHVENPAMELPMVVGPAPRKT</sequence>
<feature type="region of interest" description="Disordered" evidence="12">
    <location>
        <begin position="700"/>
        <end position="728"/>
    </location>
</feature>
<keyword evidence="5" id="KW-0689">Ribosomal protein</keyword>
<dbReference type="SUPFAM" id="SSF46561">
    <property type="entry name" value="Ribosomal protein L29 (L29p)"/>
    <property type="match status" value="1"/>
</dbReference>
<comment type="PTM">
    <text evidence="10 11">Topaquinone (TPQ) is generated by copper-dependent autoxidation of a specific tyrosyl residue.</text>
</comment>
<keyword evidence="4 9" id="KW-0801">TPQ</keyword>
<dbReference type="PRINTS" id="PR00766">
    <property type="entry name" value="CUDAOXIDASE"/>
</dbReference>
<evidence type="ECO:0000256" key="1">
    <source>
        <dbReference type="ARBA" id="ARBA00007983"/>
    </source>
</evidence>
<evidence type="ECO:0000256" key="3">
    <source>
        <dbReference type="ARBA" id="ARBA00022723"/>
    </source>
</evidence>
<dbReference type="GO" id="GO:1990904">
    <property type="term" value="C:ribonucleoprotein complex"/>
    <property type="evidence" value="ECO:0007669"/>
    <property type="project" value="UniProtKB-KW"/>
</dbReference>
<dbReference type="InterPro" id="IPR001854">
    <property type="entry name" value="Ribosomal_uL29"/>
</dbReference>
<dbReference type="EC" id="1.4.3.-" evidence="11"/>
<evidence type="ECO:0000313" key="16">
    <source>
        <dbReference type="Proteomes" id="UP000626109"/>
    </source>
</evidence>
<comment type="similarity">
    <text evidence="2">Belongs to the universal ribosomal protein uL29 family.</text>
</comment>
<reference evidence="15" key="1">
    <citation type="submission" date="2021-02" db="EMBL/GenBank/DDBJ databases">
        <authorList>
            <person name="Dougan E. K."/>
            <person name="Rhodes N."/>
            <person name="Thang M."/>
            <person name="Chan C."/>
        </authorList>
    </citation>
    <scope>NUCLEOTIDE SEQUENCE</scope>
</reference>
<dbReference type="GO" id="GO:0008131">
    <property type="term" value="F:primary methylamine oxidase activity"/>
    <property type="evidence" value="ECO:0007669"/>
    <property type="project" value="InterPro"/>
</dbReference>
<dbReference type="GO" id="GO:0005840">
    <property type="term" value="C:ribosome"/>
    <property type="evidence" value="ECO:0007669"/>
    <property type="project" value="UniProtKB-KW"/>
</dbReference>